<evidence type="ECO:0000256" key="1">
    <source>
        <dbReference type="SAM" id="MobiDB-lite"/>
    </source>
</evidence>
<proteinExistence type="predicted"/>
<keyword evidence="3" id="KW-1185">Reference proteome</keyword>
<reference evidence="2 3" key="1">
    <citation type="journal article" date="2021" name="BMC Genomics">
        <title>Datura genome reveals duplications of psychoactive alkaloid biosynthetic genes and high mutation rate following tissue culture.</title>
        <authorList>
            <person name="Rajewski A."/>
            <person name="Carter-House D."/>
            <person name="Stajich J."/>
            <person name="Litt A."/>
        </authorList>
    </citation>
    <scope>NUCLEOTIDE SEQUENCE [LARGE SCALE GENOMIC DNA]</scope>
    <source>
        <strain evidence="2">AR-01</strain>
    </source>
</reference>
<feature type="region of interest" description="Disordered" evidence="1">
    <location>
        <begin position="1"/>
        <end position="73"/>
    </location>
</feature>
<organism evidence="2 3">
    <name type="scientific">Datura stramonium</name>
    <name type="common">Jimsonweed</name>
    <name type="synonym">Common thornapple</name>
    <dbReference type="NCBI Taxonomy" id="4076"/>
    <lineage>
        <taxon>Eukaryota</taxon>
        <taxon>Viridiplantae</taxon>
        <taxon>Streptophyta</taxon>
        <taxon>Embryophyta</taxon>
        <taxon>Tracheophyta</taxon>
        <taxon>Spermatophyta</taxon>
        <taxon>Magnoliopsida</taxon>
        <taxon>eudicotyledons</taxon>
        <taxon>Gunneridae</taxon>
        <taxon>Pentapetalae</taxon>
        <taxon>asterids</taxon>
        <taxon>lamiids</taxon>
        <taxon>Solanales</taxon>
        <taxon>Solanaceae</taxon>
        <taxon>Solanoideae</taxon>
        <taxon>Datureae</taxon>
        <taxon>Datura</taxon>
    </lineage>
</organism>
<feature type="region of interest" description="Disordered" evidence="1">
    <location>
        <begin position="96"/>
        <end position="120"/>
    </location>
</feature>
<evidence type="ECO:0000313" key="2">
    <source>
        <dbReference type="EMBL" id="MCD7446708.1"/>
    </source>
</evidence>
<feature type="compositionally biased region" description="Polar residues" evidence="1">
    <location>
        <begin position="96"/>
        <end position="105"/>
    </location>
</feature>
<dbReference type="Proteomes" id="UP000823775">
    <property type="component" value="Unassembled WGS sequence"/>
</dbReference>
<dbReference type="EMBL" id="JACEIK010000019">
    <property type="protein sequence ID" value="MCD7446708.1"/>
    <property type="molecule type" value="Genomic_DNA"/>
</dbReference>
<evidence type="ECO:0000313" key="3">
    <source>
        <dbReference type="Proteomes" id="UP000823775"/>
    </source>
</evidence>
<protein>
    <submittedName>
        <fullName evidence="2">Uncharacterized protein</fullName>
    </submittedName>
</protein>
<name>A0ABS8RIU4_DATST</name>
<accession>A0ABS8RIU4</accession>
<comment type="caution">
    <text evidence="2">The sequence shown here is derived from an EMBL/GenBank/DDBJ whole genome shotgun (WGS) entry which is preliminary data.</text>
</comment>
<feature type="compositionally biased region" description="Polar residues" evidence="1">
    <location>
        <begin position="26"/>
        <end position="42"/>
    </location>
</feature>
<gene>
    <name evidence="2" type="ORF">HAX54_014479</name>
</gene>
<sequence>MDRPAQQRPAGPTIIPPMQPDVPTGQPLNSRSSSKFLKQPSSAPLGGIPGPGSTAPFPRGHGHFPPPGAEFPSGIQHLVNPAEAEMFQNQRVNRFEGNQPNSFPSGSFEKVPFGQPSSMESTRIKVEGAYGGAFKSFTSASRPSLTVTWQTTSRN</sequence>